<organism evidence="2 3">
    <name type="scientific">Spodoptera littoralis</name>
    <name type="common">Egyptian cotton leafworm</name>
    <dbReference type="NCBI Taxonomy" id="7109"/>
    <lineage>
        <taxon>Eukaryota</taxon>
        <taxon>Metazoa</taxon>
        <taxon>Ecdysozoa</taxon>
        <taxon>Arthropoda</taxon>
        <taxon>Hexapoda</taxon>
        <taxon>Insecta</taxon>
        <taxon>Pterygota</taxon>
        <taxon>Neoptera</taxon>
        <taxon>Endopterygota</taxon>
        <taxon>Lepidoptera</taxon>
        <taxon>Glossata</taxon>
        <taxon>Ditrysia</taxon>
        <taxon>Noctuoidea</taxon>
        <taxon>Noctuidae</taxon>
        <taxon>Amphipyrinae</taxon>
        <taxon>Spodoptera</taxon>
    </lineage>
</organism>
<accession>A0A9P0N2Q4</accession>
<dbReference type="InterPro" id="IPR043504">
    <property type="entry name" value="Peptidase_S1_PA_chymotrypsin"/>
</dbReference>
<dbReference type="AlphaFoldDB" id="A0A9P0N2Q4"/>
<reference evidence="2" key="1">
    <citation type="submission" date="2022-02" db="EMBL/GenBank/DDBJ databases">
        <authorList>
            <person name="King R."/>
        </authorList>
    </citation>
    <scope>NUCLEOTIDE SEQUENCE</scope>
</reference>
<dbReference type="GO" id="GO:0006508">
    <property type="term" value="P:proteolysis"/>
    <property type="evidence" value="ECO:0007669"/>
    <property type="project" value="InterPro"/>
</dbReference>
<feature type="domain" description="Peptidase S1" evidence="1">
    <location>
        <begin position="31"/>
        <end position="81"/>
    </location>
</feature>
<keyword evidence="3" id="KW-1185">Reference proteome</keyword>
<dbReference type="InterPro" id="IPR009003">
    <property type="entry name" value="Peptidase_S1_PA"/>
</dbReference>
<dbReference type="EMBL" id="LR824558">
    <property type="protein sequence ID" value="CAH1642496.1"/>
    <property type="molecule type" value="Genomic_DNA"/>
</dbReference>
<protein>
    <recommendedName>
        <fullName evidence="1">Peptidase S1 domain-containing protein</fullName>
    </recommendedName>
</protein>
<dbReference type="GO" id="GO:0004252">
    <property type="term" value="F:serine-type endopeptidase activity"/>
    <property type="evidence" value="ECO:0007669"/>
    <property type="project" value="InterPro"/>
</dbReference>
<gene>
    <name evidence="2" type="ORF">SPLIT_LOCUS7852</name>
</gene>
<proteinExistence type="predicted"/>
<dbReference type="Proteomes" id="UP001153321">
    <property type="component" value="Chromosome 27"/>
</dbReference>
<name>A0A9P0N2Q4_SPOLI</name>
<evidence type="ECO:0000259" key="1">
    <source>
        <dbReference type="Pfam" id="PF00089"/>
    </source>
</evidence>
<dbReference type="SUPFAM" id="SSF50494">
    <property type="entry name" value="Trypsin-like serine proteases"/>
    <property type="match status" value="1"/>
</dbReference>
<dbReference type="Pfam" id="PF00089">
    <property type="entry name" value="Trypsin"/>
    <property type="match status" value="1"/>
</dbReference>
<sequence length="87" mass="9671">MGPWGAERIMIISASQGASEPRPCVSRVRRGQSDSGSPLLYRRRAFHCTRLILGVMSIDRTCGPTGSSGMYTKVTQYIPWIESIVWP</sequence>
<evidence type="ECO:0000313" key="3">
    <source>
        <dbReference type="Proteomes" id="UP001153321"/>
    </source>
</evidence>
<dbReference type="InterPro" id="IPR001254">
    <property type="entry name" value="Trypsin_dom"/>
</dbReference>
<evidence type="ECO:0000313" key="2">
    <source>
        <dbReference type="EMBL" id="CAH1642496.1"/>
    </source>
</evidence>
<dbReference type="Gene3D" id="2.40.10.10">
    <property type="entry name" value="Trypsin-like serine proteases"/>
    <property type="match status" value="1"/>
</dbReference>